<dbReference type="OrthoDB" id="9807885at2"/>
<organism evidence="9 10">
    <name type="scientific">Eubacterium cellulosolvens (strain ATCC 43171 / JCM 9499 / 6)</name>
    <name type="common">Cillobacterium cellulosolvens</name>
    <dbReference type="NCBI Taxonomy" id="633697"/>
    <lineage>
        <taxon>Bacteria</taxon>
        <taxon>Bacillati</taxon>
        <taxon>Bacillota</taxon>
        <taxon>Clostridia</taxon>
        <taxon>Eubacteriales</taxon>
        <taxon>Eubacteriaceae</taxon>
        <taxon>Eubacterium</taxon>
    </lineage>
</organism>
<keyword evidence="7 8" id="KW-0627">Porphyrin biosynthesis</keyword>
<dbReference type="HAMAP" id="MF_00375">
    <property type="entry name" value="HemL_aminotrans_3"/>
    <property type="match status" value="1"/>
</dbReference>
<dbReference type="Pfam" id="PF00202">
    <property type="entry name" value="Aminotran_3"/>
    <property type="match status" value="1"/>
</dbReference>
<evidence type="ECO:0000256" key="3">
    <source>
        <dbReference type="ARBA" id="ARBA00004819"/>
    </source>
</evidence>
<proteinExistence type="inferred from homology"/>
<dbReference type="Proteomes" id="UP000005753">
    <property type="component" value="Chromosome"/>
</dbReference>
<accession>I5AWX4</accession>
<dbReference type="NCBIfam" id="NF000818">
    <property type="entry name" value="PRK00062.1"/>
    <property type="match status" value="1"/>
</dbReference>
<sequence length="425" mass="45600">MMNSREWMERAVTRIPGGVNSPVRAWNNVGMTPKFIDRADGPYIYDVEGNKYIDYICSWGPMILGHNNSEVREAVIDACGKGLSYGAPTPGEVDIAEFICSHIPHVEMIRMVNSGTEAVMSAIRIARGFTGRSKIVKFAGNYHGHSDALLVDAGSGLMTQGIPGSAGVPEGCTKDTLSAVYNDANSVAALFEANKGEIACVIVEPVGANMGVVPPKDGFLQTLRKLCDENGALLIFDEVITGFRLAFGGAAEYFGVCPDLVTYGKIIGGGMPVGAYGGRKDVMKLVAPLGPVYQAGTLSGNPVAMAAGYAQLTLLKSNPSFYRQLTEKGEKLYGGMEEILKKNSVKATINYIGSLGSVFFTEKKVENYEDAKTSDTAAFADYFRFMLEQGIHLAPSQFEAMFLSVAHTDAEIQQTLDSFSGYFGG</sequence>
<evidence type="ECO:0000256" key="1">
    <source>
        <dbReference type="ARBA" id="ARBA00001579"/>
    </source>
</evidence>
<dbReference type="InterPro" id="IPR049704">
    <property type="entry name" value="Aminotrans_3_PPA_site"/>
</dbReference>
<comment type="catalytic activity">
    <reaction evidence="1 8">
        <text>(S)-4-amino-5-oxopentanoate = 5-aminolevulinate</text>
        <dbReference type="Rhea" id="RHEA:14265"/>
        <dbReference type="ChEBI" id="CHEBI:57501"/>
        <dbReference type="ChEBI" id="CHEBI:356416"/>
        <dbReference type="EC" id="5.4.3.8"/>
    </reaction>
</comment>
<evidence type="ECO:0000313" key="10">
    <source>
        <dbReference type="Proteomes" id="UP000005753"/>
    </source>
</evidence>
<dbReference type="EC" id="5.4.3.8" evidence="8"/>
<comment type="similarity">
    <text evidence="4 8">Belongs to the class-III pyridoxal-phosphate-dependent aminotransferase family. HemL subfamily.</text>
</comment>
<dbReference type="GO" id="GO:0042286">
    <property type="term" value="F:glutamate-1-semialdehyde 2,1-aminomutase activity"/>
    <property type="evidence" value="ECO:0007669"/>
    <property type="project" value="UniProtKB-UniRule"/>
</dbReference>
<dbReference type="PANTHER" id="PTHR43713:SF3">
    <property type="entry name" value="GLUTAMATE-1-SEMIALDEHYDE 2,1-AMINOMUTASE 1, CHLOROPLASTIC-RELATED"/>
    <property type="match status" value="1"/>
</dbReference>
<dbReference type="EMBL" id="CM001487">
    <property type="protein sequence ID" value="EIM58297.1"/>
    <property type="molecule type" value="Genomic_DNA"/>
</dbReference>
<evidence type="ECO:0000256" key="4">
    <source>
        <dbReference type="ARBA" id="ARBA00008981"/>
    </source>
</evidence>
<dbReference type="Gene3D" id="3.40.640.10">
    <property type="entry name" value="Type I PLP-dependent aspartate aminotransferase-like (Major domain)"/>
    <property type="match status" value="1"/>
</dbReference>
<protein>
    <recommendedName>
        <fullName evidence="8">Glutamate-1-semialdehyde 2,1-aminomutase</fullName>
        <shortName evidence="8">GSA</shortName>
        <ecNumber evidence="8">5.4.3.8</ecNumber>
    </recommendedName>
    <alternativeName>
        <fullName evidence="8">Glutamate-1-semialdehyde aminotransferase</fullName>
        <shortName evidence="8">GSA-AT</shortName>
    </alternativeName>
</protein>
<dbReference type="InterPro" id="IPR005814">
    <property type="entry name" value="Aminotrans_3"/>
</dbReference>
<evidence type="ECO:0000256" key="5">
    <source>
        <dbReference type="ARBA" id="ARBA00022898"/>
    </source>
</evidence>
<dbReference type="FunFam" id="3.40.640.10:FF:000021">
    <property type="entry name" value="Glutamate-1-semialdehyde 2,1-aminomutase"/>
    <property type="match status" value="1"/>
</dbReference>
<dbReference type="InterPro" id="IPR015424">
    <property type="entry name" value="PyrdxlP-dep_Trfase"/>
</dbReference>
<dbReference type="NCBIfam" id="TIGR00713">
    <property type="entry name" value="hemL"/>
    <property type="match status" value="1"/>
</dbReference>
<name>I5AWX4_EUBC6</name>
<evidence type="ECO:0000256" key="8">
    <source>
        <dbReference type="HAMAP-Rule" id="MF_00375"/>
    </source>
</evidence>
<feature type="modified residue" description="N6-(pyridoxal phosphate)lysine" evidence="8">
    <location>
        <position position="265"/>
    </location>
</feature>
<keyword evidence="5 8" id="KW-0663">Pyridoxal phosphate</keyword>
<dbReference type="GO" id="GO:0030170">
    <property type="term" value="F:pyridoxal phosphate binding"/>
    <property type="evidence" value="ECO:0007669"/>
    <property type="project" value="InterPro"/>
</dbReference>
<comment type="pathway">
    <text evidence="3">Porphyrin-containing compound metabolism; protoporphyrin-IX biosynthesis; 5-aminolevulinate from L-glutamyl-tRNA(Glu): step 2/2.</text>
</comment>
<comment type="subunit">
    <text evidence="8">Homodimer.</text>
</comment>
<gene>
    <name evidence="8" type="primary">hemL</name>
    <name evidence="9" type="ORF">EubceDRAFT1_2582</name>
</gene>
<evidence type="ECO:0000256" key="2">
    <source>
        <dbReference type="ARBA" id="ARBA00001933"/>
    </source>
</evidence>
<comment type="subcellular location">
    <subcellularLocation>
        <location evidence="8">Cytoplasm</location>
    </subcellularLocation>
</comment>
<dbReference type="STRING" id="633697.EubceDRAFT1_2582"/>
<dbReference type="GO" id="GO:0006782">
    <property type="term" value="P:protoporphyrinogen IX biosynthetic process"/>
    <property type="evidence" value="ECO:0007669"/>
    <property type="project" value="UniProtKB-UniRule"/>
</dbReference>
<dbReference type="AlphaFoldDB" id="I5AWX4"/>
<dbReference type="eggNOG" id="COG0001">
    <property type="taxonomic scope" value="Bacteria"/>
</dbReference>
<dbReference type="InterPro" id="IPR015422">
    <property type="entry name" value="PyrdxlP-dep_Trfase_small"/>
</dbReference>
<dbReference type="UniPathway" id="UPA00251">
    <property type="reaction ID" value="UER00317"/>
</dbReference>
<dbReference type="PROSITE" id="PS00600">
    <property type="entry name" value="AA_TRANSFER_CLASS_3"/>
    <property type="match status" value="1"/>
</dbReference>
<reference evidence="9 10" key="1">
    <citation type="submission" date="2010-08" db="EMBL/GenBank/DDBJ databases">
        <authorList>
            <consortium name="US DOE Joint Genome Institute (JGI-PGF)"/>
            <person name="Lucas S."/>
            <person name="Copeland A."/>
            <person name="Lapidus A."/>
            <person name="Cheng J.-F."/>
            <person name="Bruce D."/>
            <person name="Goodwin L."/>
            <person name="Pitluck S."/>
            <person name="Land M.L."/>
            <person name="Hauser L."/>
            <person name="Chang Y.-J."/>
            <person name="Anderson I.J."/>
            <person name="Johnson E."/>
            <person name="Mulhopadhyay B."/>
            <person name="Kyrpides N."/>
            <person name="Woyke T.J."/>
        </authorList>
    </citation>
    <scope>NUCLEOTIDE SEQUENCE [LARGE SCALE GENOMIC DNA]</scope>
    <source>
        <strain evidence="9 10">6</strain>
    </source>
</reference>
<dbReference type="HOGENOM" id="CLU_016922_1_5_9"/>
<dbReference type="InterPro" id="IPR015421">
    <property type="entry name" value="PyrdxlP-dep_Trfase_major"/>
</dbReference>
<dbReference type="Gene3D" id="3.90.1150.10">
    <property type="entry name" value="Aspartate Aminotransferase, domain 1"/>
    <property type="match status" value="1"/>
</dbReference>
<dbReference type="GO" id="GO:0005737">
    <property type="term" value="C:cytoplasm"/>
    <property type="evidence" value="ECO:0007669"/>
    <property type="project" value="UniProtKB-SubCell"/>
</dbReference>
<dbReference type="InterPro" id="IPR004639">
    <property type="entry name" value="4pyrrol_synth_GluAld_NH2Trfase"/>
</dbReference>
<dbReference type="GO" id="GO:0008483">
    <property type="term" value="F:transaminase activity"/>
    <property type="evidence" value="ECO:0007669"/>
    <property type="project" value="InterPro"/>
</dbReference>
<reference evidence="9 10" key="2">
    <citation type="submission" date="2012-02" db="EMBL/GenBank/DDBJ databases">
        <title>Improved High-Quality Draft sequence of Eubacterium cellulosolvens 6.</title>
        <authorList>
            <consortium name="US DOE Joint Genome Institute"/>
            <person name="Lucas S."/>
            <person name="Han J."/>
            <person name="Lapidus A."/>
            <person name="Cheng J.-F."/>
            <person name="Goodwin L."/>
            <person name="Pitluck S."/>
            <person name="Peters L."/>
            <person name="Mikhailova N."/>
            <person name="Gu W."/>
            <person name="Detter J.C."/>
            <person name="Han C."/>
            <person name="Tapia R."/>
            <person name="Land M."/>
            <person name="Hauser L."/>
            <person name="Kyrpides N."/>
            <person name="Ivanova N."/>
            <person name="Pagani I."/>
            <person name="Johnson E."/>
            <person name="Mukhopadhyay B."/>
            <person name="Anderson I."/>
            <person name="Woyke T."/>
        </authorList>
    </citation>
    <scope>NUCLEOTIDE SEQUENCE [LARGE SCALE GENOMIC DNA]</scope>
    <source>
        <strain evidence="9 10">6</strain>
    </source>
</reference>
<comment type="cofactor">
    <cofactor evidence="2 8">
        <name>pyridoxal 5'-phosphate</name>
        <dbReference type="ChEBI" id="CHEBI:597326"/>
    </cofactor>
</comment>
<evidence type="ECO:0000256" key="7">
    <source>
        <dbReference type="ARBA" id="ARBA00023244"/>
    </source>
</evidence>
<dbReference type="PANTHER" id="PTHR43713">
    <property type="entry name" value="GLUTAMATE-1-SEMIALDEHYDE 2,1-AMINOMUTASE"/>
    <property type="match status" value="1"/>
</dbReference>
<keyword evidence="6 8" id="KW-0413">Isomerase</keyword>
<dbReference type="SUPFAM" id="SSF53383">
    <property type="entry name" value="PLP-dependent transferases"/>
    <property type="match status" value="1"/>
</dbReference>
<keyword evidence="8" id="KW-0963">Cytoplasm</keyword>
<evidence type="ECO:0000256" key="6">
    <source>
        <dbReference type="ARBA" id="ARBA00023235"/>
    </source>
</evidence>
<keyword evidence="10" id="KW-1185">Reference proteome</keyword>
<dbReference type="CDD" id="cd00610">
    <property type="entry name" value="OAT_like"/>
    <property type="match status" value="1"/>
</dbReference>
<evidence type="ECO:0000313" key="9">
    <source>
        <dbReference type="EMBL" id="EIM58297.1"/>
    </source>
</evidence>